<dbReference type="EMBL" id="LAZR01007357">
    <property type="protein sequence ID" value="KKM85775.1"/>
    <property type="molecule type" value="Genomic_DNA"/>
</dbReference>
<reference evidence="2" key="1">
    <citation type="journal article" date="2015" name="Nature">
        <title>Complex archaea that bridge the gap between prokaryotes and eukaryotes.</title>
        <authorList>
            <person name="Spang A."/>
            <person name="Saw J.H."/>
            <person name="Jorgensen S.L."/>
            <person name="Zaremba-Niedzwiedzka K."/>
            <person name="Martijn J."/>
            <person name="Lind A.E."/>
            <person name="van Eijk R."/>
            <person name="Schleper C."/>
            <person name="Guy L."/>
            <person name="Ettema T.J."/>
        </authorList>
    </citation>
    <scope>NUCLEOTIDE SEQUENCE</scope>
</reference>
<comment type="caution">
    <text evidence="2">The sequence shown here is derived from an EMBL/GenBank/DDBJ whole genome shotgun (WGS) entry which is preliminary data.</text>
</comment>
<evidence type="ECO:0000256" key="1">
    <source>
        <dbReference type="SAM" id="MobiDB-lite"/>
    </source>
</evidence>
<organism evidence="2">
    <name type="scientific">marine sediment metagenome</name>
    <dbReference type="NCBI Taxonomy" id="412755"/>
    <lineage>
        <taxon>unclassified sequences</taxon>
        <taxon>metagenomes</taxon>
        <taxon>ecological metagenomes</taxon>
    </lineage>
</organism>
<gene>
    <name evidence="2" type="ORF">LCGC14_1285580</name>
</gene>
<sequence length="225" mass="25277">MQTEQPVVARVHVPLFSEEDVAKKRMKRSQSEIPNKVIAQALEIWVQHQGWIKPIPEDVLLGVGLTPFALGQLVYRYGHIKRMLPPEQWVPGWGRRPRKVKRETETPGAPSEATEPEWDSYFASVKEGLVEIDNRISGLAKELASHLAQVTPSVQLSGRVSVMDQEIVRLAGIIELEKAGSASLLERIIKIENKLRGGGRRGPTLLTRSHREVRRRLRILIAGGK</sequence>
<dbReference type="AlphaFoldDB" id="A0A0F9NAM8"/>
<protein>
    <submittedName>
        <fullName evidence="2">Uncharacterized protein</fullName>
    </submittedName>
</protein>
<proteinExistence type="predicted"/>
<feature type="region of interest" description="Disordered" evidence="1">
    <location>
        <begin position="94"/>
        <end position="116"/>
    </location>
</feature>
<evidence type="ECO:0000313" key="2">
    <source>
        <dbReference type="EMBL" id="KKM85775.1"/>
    </source>
</evidence>
<name>A0A0F9NAM8_9ZZZZ</name>
<accession>A0A0F9NAM8</accession>